<accession>A0A1Y2AT14</accession>
<evidence type="ECO:0000313" key="2">
    <source>
        <dbReference type="Proteomes" id="UP000193986"/>
    </source>
</evidence>
<sequence length="173" mass="19841">MPRWEARFTGLSSLYFALFFNLGLVGLKLKFAQWTICSIDAIIDHPFITNRLSAKVHHLKARAMEMLATLFPKDPSDEPTTDPFGRPDYAYESKRHDATRDVYARLSPNKVSFASECCDFDVRSAMDAAHKLEDYGDLQMSVEREFEEDGVLGRAETIMRERTEPVWLLGEEL</sequence>
<name>A0A1Y2AT14_9TREE</name>
<proteinExistence type="predicted"/>
<evidence type="ECO:0000313" key="1">
    <source>
        <dbReference type="EMBL" id="ORY25085.1"/>
    </source>
</evidence>
<gene>
    <name evidence="1" type="ORF">BCR39DRAFT_545254</name>
</gene>
<protein>
    <submittedName>
        <fullName evidence="1">Uncharacterized protein</fullName>
    </submittedName>
</protein>
<dbReference type="EMBL" id="MCFC01000061">
    <property type="protein sequence ID" value="ORY25085.1"/>
    <property type="molecule type" value="Genomic_DNA"/>
</dbReference>
<keyword evidence="2" id="KW-1185">Reference proteome</keyword>
<comment type="caution">
    <text evidence="1">The sequence shown here is derived from an EMBL/GenBank/DDBJ whole genome shotgun (WGS) entry which is preliminary data.</text>
</comment>
<dbReference type="Proteomes" id="UP000193986">
    <property type="component" value="Unassembled WGS sequence"/>
</dbReference>
<reference evidence="1 2" key="1">
    <citation type="submission" date="2016-07" db="EMBL/GenBank/DDBJ databases">
        <title>Pervasive Adenine N6-methylation of Active Genes in Fungi.</title>
        <authorList>
            <consortium name="DOE Joint Genome Institute"/>
            <person name="Mondo S.J."/>
            <person name="Dannebaum R.O."/>
            <person name="Kuo R.C."/>
            <person name="Labutti K."/>
            <person name="Haridas S."/>
            <person name="Kuo A."/>
            <person name="Salamov A."/>
            <person name="Ahrendt S.R."/>
            <person name="Lipzen A."/>
            <person name="Sullivan W."/>
            <person name="Andreopoulos W.B."/>
            <person name="Clum A."/>
            <person name="Lindquist E."/>
            <person name="Daum C."/>
            <person name="Ramamoorthy G.K."/>
            <person name="Gryganskyi A."/>
            <person name="Culley D."/>
            <person name="Magnuson J.K."/>
            <person name="James T.Y."/>
            <person name="O'Malley M.A."/>
            <person name="Stajich J.E."/>
            <person name="Spatafora J.W."/>
            <person name="Visel A."/>
            <person name="Grigoriev I.V."/>
        </authorList>
    </citation>
    <scope>NUCLEOTIDE SEQUENCE [LARGE SCALE GENOMIC DNA]</scope>
    <source>
        <strain evidence="1 2">68-887.2</strain>
    </source>
</reference>
<organism evidence="1 2">
    <name type="scientific">Naematelia encephala</name>
    <dbReference type="NCBI Taxonomy" id="71784"/>
    <lineage>
        <taxon>Eukaryota</taxon>
        <taxon>Fungi</taxon>
        <taxon>Dikarya</taxon>
        <taxon>Basidiomycota</taxon>
        <taxon>Agaricomycotina</taxon>
        <taxon>Tremellomycetes</taxon>
        <taxon>Tremellales</taxon>
        <taxon>Naemateliaceae</taxon>
        <taxon>Naematelia</taxon>
    </lineage>
</organism>
<dbReference type="InParanoid" id="A0A1Y2AT14"/>
<dbReference type="AlphaFoldDB" id="A0A1Y2AT14"/>